<feature type="transmembrane region" description="Helical" evidence="1">
    <location>
        <begin position="77"/>
        <end position="100"/>
    </location>
</feature>
<gene>
    <name evidence="4" type="ORF">ASU31_24800</name>
</gene>
<evidence type="ECO:0000259" key="2">
    <source>
        <dbReference type="Pfam" id="PF04773"/>
    </source>
</evidence>
<accession>A0A0T5VHQ7</accession>
<protein>
    <recommendedName>
        <fullName evidence="6">Iron dicitrate transport regulator FecR</fullName>
    </recommendedName>
</protein>
<dbReference type="GO" id="GO:0016989">
    <property type="term" value="F:sigma factor antagonist activity"/>
    <property type="evidence" value="ECO:0007669"/>
    <property type="project" value="TreeGrafter"/>
</dbReference>
<dbReference type="InterPro" id="IPR032508">
    <property type="entry name" value="FecR_C"/>
</dbReference>
<keyword evidence="5" id="KW-1185">Reference proteome</keyword>
<organism evidence="4 5">
    <name type="scientific">Pedobacter ginsenosidimutans</name>
    <dbReference type="NCBI Taxonomy" id="687842"/>
    <lineage>
        <taxon>Bacteria</taxon>
        <taxon>Pseudomonadati</taxon>
        <taxon>Bacteroidota</taxon>
        <taxon>Sphingobacteriia</taxon>
        <taxon>Sphingobacteriales</taxon>
        <taxon>Sphingobacteriaceae</taxon>
        <taxon>Pedobacter</taxon>
    </lineage>
</organism>
<dbReference type="Gene3D" id="2.60.120.1440">
    <property type="match status" value="1"/>
</dbReference>
<evidence type="ECO:0008006" key="6">
    <source>
        <dbReference type="Google" id="ProtNLM"/>
    </source>
</evidence>
<reference evidence="4 5" key="1">
    <citation type="submission" date="2015-11" db="EMBL/GenBank/DDBJ databases">
        <title>Sequence of Pedobacter ginsenosidimutans.</title>
        <authorList>
            <person name="Carson E."/>
            <person name="Keyser V."/>
            <person name="Newman J."/>
            <person name="Miller J."/>
        </authorList>
    </citation>
    <scope>NUCLEOTIDE SEQUENCE [LARGE SCALE GENOMIC DNA]</scope>
    <source>
        <strain evidence="4 5">KACC 14530</strain>
    </source>
</reference>
<dbReference type="STRING" id="687842.ASU31_24800"/>
<dbReference type="Proteomes" id="UP000051950">
    <property type="component" value="Unassembled WGS sequence"/>
</dbReference>
<dbReference type="PANTHER" id="PTHR30273:SF2">
    <property type="entry name" value="PROTEIN FECR"/>
    <property type="match status" value="1"/>
</dbReference>
<name>A0A0T5VHQ7_9SPHI</name>
<dbReference type="PIRSF" id="PIRSF018266">
    <property type="entry name" value="FecR"/>
    <property type="match status" value="1"/>
</dbReference>
<dbReference type="EMBL" id="LMZQ01000046">
    <property type="protein sequence ID" value="KRT13392.1"/>
    <property type="molecule type" value="Genomic_DNA"/>
</dbReference>
<keyword evidence="1" id="KW-0472">Membrane</keyword>
<dbReference type="OrthoDB" id="1099963at2"/>
<dbReference type="InterPro" id="IPR012373">
    <property type="entry name" value="Ferrdict_sens_TM"/>
</dbReference>
<keyword evidence="1" id="KW-1133">Transmembrane helix</keyword>
<dbReference type="Pfam" id="PF04773">
    <property type="entry name" value="FecR"/>
    <property type="match status" value="1"/>
</dbReference>
<feature type="domain" description="Protein FecR C-terminal" evidence="3">
    <location>
        <begin position="316"/>
        <end position="383"/>
    </location>
</feature>
<proteinExistence type="predicted"/>
<dbReference type="Pfam" id="PF16344">
    <property type="entry name" value="FecR_C"/>
    <property type="match status" value="1"/>
</dbReference>
<dbReference type="Gene3D" id="3.55.50.30">
    <property type="match status" value="1"/>
</dbReference>
<dbReference type="FunFam" id="2.60.120.1440:FF:000001">
    <property type="entry name" value="Putative anti-sigma factor"/>
    <property type="match status" value="1"/>
</dbReference>
<dbReference type="AlphaFoldDB" id="A0A0T5VHQ7"/>
<dbReference type="InterPro" id="IPR006860">
    <property type="entry name" value="FecR"/>
</dbReference>
<evidence type="ECO:0000313" key="5">
    <source>
        <dbReference type="Proteomes" id="UP000051950"/>
    </source>
</evidence>
<feature type="domain" description="FecR protein" evidence="2">
    <location>
        <begin position="179"/>
        <end position="274"/>
    </location>
</feature>
<comment type="caution">
    <text evidence="4">The sequence shown here is derived from an EMBL/GenBank/DDBJ whole genome shotgun (WGS) entry which is preliminary data.</text>
</comment>
<evidence type="ECO:0000259" key="3">
    <source>
        <dbReference type="Pfam" id="PF16344"/>
    </source>
</evidence>
<evidence type="ECO:0000313" key="4">
    <source>
        <dbReference type="EMBL" id="KRT13392.1"/>
    </source>
</evidence>
<keyword evidence="1" id="KW-0812">Transmembrane</keyword>
<dbReference type="PANTHER" id="PTHR30273">
    <property type="entry name" value="PERIPLASMIC SIGNAL SENSOR AND SIGMA FACTOR ACTIVATOR FECR-RELATED"/>
    <property type="match status" value="1"/>
</dbReference>
<dbReference type="RefSeq" id="WP_057934929.1">
    <property type="nucleotide sequence ID" value="NZ_LMZQ01000046.1"/>
</dbReference>
<sequence length="385" mass="43566">MNSDKNIERMMELAKKWQENTISLAEREEFDRWYNSSHKNLEKDKGADEYGLEQRMLDSILKEITPNVVKRPSYGRIALFSAAAVITVLICLGLLSKIYLTPKVAAPVQSAIQYDALPGSNRATLTLDNGEKIDLAHARNGDLKTDISTKVSKISGNRLVYSQLSRPGSTDHSQPVYHTLSTPRSGMFQLTLSDGTHVWLNSGSVIRFPKVFENKERVVYLTGEAYFEVTKNRHKPFLVVTPKQTVEVLGTHFNVSAYEDETVTKTTLLEGKVKVASTNSNGFKVIHPNEQALSQANGIQIIKVNASDVVGWKNGYFIFNRTDLRSLLRQFSRWYDVDIVYKGEVPNDFFQGQIRRDIKLNQALKILAFGDIHFKLENRKLIVLP</sequence>
<evidence type="ECO:0000256" key="1">
    <source>
        <dbReference type="SAM" id="Phobius"/>
    </source>
</evidence>